<dbReference type="PANTHER" id="PTHR37984">
    <property type="entry name" value="PROTEIN CBG26694"/>
    <property type="match status" value="1"/>
</dbReference>
<keyword evidence="1" id="KW-0695">RNA-directed DNA polymerase</keyword>
<proteinExistence type="predicted"/>
<dbReference type="Gene3D" id="3.10.10.10">
    <property type="entry name" value="HIV Type 1 Reverse Transcriptase, subunit A, domain 1"/>
    <property type="match status" value="1"/>
</dbReference>
<dbReference type="PANTHER" id="PTHR37984:SF5">
    <property type="entry name" value="PROTEIN NYNRIN-LIKE"/>
    <property type="match status" value="1"/>
</dbReference>
<organism evidence="1">
    <name type="scientific">Tanacetum cinerariifolium</name>
    <name type="common">Dalmatian daisy</name>
    <name type="synonym">Chrysanthemum cinerariifolium</name>
    <dbReference type="NCBI Taxonomy" id="118510"/>
    <lineage>
        <taxon>Eukaryota</taxon>
        <taxon>Viridiplantae</taxon>
        <taxon>Streptophyta</taxon>
        <taxon>Embryophyta</taxon>
        <taxon>Tracheophyta</taxon>
        <taxon>Spermatophyta</taxon>
        <taxon>Magnoliopsida</taxon>
        <taxon>eudicotyledons</taxon>
        <taxon>Gunneridae</taxon>
        <taxon>Pentapetalae</taxon>
        <taxon>asterids</taxon>
        <taxon>campanulids</taxon>
        <taxon>Asterales</taxon>
        <taxon>Asteraceae</taxon>
        <taxon>Asteroideae</taxon>
        <taxon>Anthemideae</taxon>
        <taxon>Anthemidinae</taxon>
        <taxon>Tanacetum</taxon>
    </lineage>
</organism>
<reference evidence="1" key="1">
    <citation type="journal article" date="2019" name="Sci. Rep.">
        <title>Draft genome of Tanacetum cinerariifolium, the natural source of mosquito coil.</title>
        <authorList>
            <person name="Yamashiro T."/>
            <person name="Shiraishi A."/>
            <person name="Satake H."/>
            <person name="Nakayama K."/>
        </authorList>
    </citation>
    <scope>NUCLEOTIDE SEQUENCE</scope>
</reference>
<dbReference type="GO" id="GO:0003964">
    <property type="term" value="F:RNA-directed DNA polymerase activity"/>
    <property type="evidence" value="ECO:0007669"/>
    <property type="project" value="UniProtKB-KW"/>
</dbReference>
<keyword evidence="1" id="KW-0548">Nucleotidyltransferase</keyword>
<keyword evidence="1" id="KW-0808">Transferase</keyword>
<sequence length="226" mass="25839">MPPNRSEGEELKYPFFEGDGSSFDEWRDYGVAGDDYEGPPIFDDDQFEDELEMRDDAFVLIGKEVASDSEIPEAMFPLLEEFSDVFHDELPDALPPLCDIQHHIDLEPSSQLPNRPHWRLCPGEHEELRRQVEEFVSNGHIRKIMSTCAQPRGPLDLISLHASGFVPKKVQDFVEGLSYHDDSSDDDLVGNPRTNFVYPWGNDEGPSIEERSFLFLKAQDRVKKKA</sequence>
<accession>A0A699HM76</accession>
<dbReference type="SUPFAM" id="SSF56672">
    <property type="entry name" value="DNA/RNA polymerases"/>
    <property type="match status" value="1"/>
</dbReference>
<gene>
    <name evidence="1" type="ORF">Tci_424964</name>
</gene>
<dbReference type="EMBL" id="BKCJ010186305">
    <property type="protein sequence ID" value="GEY52990.1"/>
    <property type="molecule type" value="Genomic_DNA"/>
</dbReference>
<protein>
    <submittedName>
        <fullName evidence="1">Putative reverse transcriptase domain-containing protein</fullName>
    </submittedName>
</protein>
<dbReference type="InterPro" id="IPR043502">
    <property type="entry name" value="DNA/RNA_pol_sf"/>
</dbReference>
<evidence type="ECO:0000313" key="1">
    <source>
        <dbReference type="EMBL" id="GEY52990.1"/>
    </source>
</evidence>
<dbReference type="InterPro" id="IPR050951">
    <property type="entry name" value="Retrovirus_Pol_polyprotein"/>
</dbReference>
<comment type="caution">
    <text evidence="1">The sequence shown here is derived from an EMBL/GenBank/DDBJ whole genome shotgun (WGS) entry which is preliminary data.</text>
</comment>
<name>A0A699HM76_TANCI</name>
<dbReference type="AlphaFoldDB" id="A0A699HM76"/>